<dbReference type="Gene3D" id="3.90.226.10">
    <property type="entry name" value="2-enoyl-CoA Hydratase, Chain A, domain 1"/>
    <property type="match status" value="1"/>
</dbReference>
<evidence type="ECO:0000256" key="2">
    <source>
        <dbReference type="ARBA" id="ARBA00023239"/>
    </source>
</evidence>
<dbReference type="PANTHER" id="PTHR11941">
    <property type="entry name" value="ENOYL-COA HYDRATASE-RELATED"/>
    <property type="match status" value="1"/>
</dbReference>
<dbReference type="EMBL" id="BMPG01000003">
    <property type="protein sequence ID" value="GGL67428.1"/>
    <property type="molecule type" value="Genomic_DNA"/>
</dbReference>
<comment type="caution">
    <text evidence="3">The sequence shown here is derived from an EMBL/GenBank/DDBJ whole genome shotgun (WGS) entry which is preliminary data.</text>
</comment>
<dbReference type="FunFam" id="3.90.226.10:FF:000009">
    <property type="entry name" value="Carnitinyl-CoA dehydratase"/>
    <property type="match status" value="1"/>
</dbReference>
<dbReference type="RefSeq" id="WP_188979728.1">
    <property type="nucleotide sequence ID" value="NZ_BMPG01000003.1"/>
</dbReference>
<dbReference type="Pfam" id="PF00378">
    <property type="entry name" value="ECH_1"/>
    <property type="match status" value="1"/>
</dbReference>
<dbReference type="InterPro" id="IPR029045">
    <property type="entry name" value="ClpP/crotonase-like_dom_sf"/>
</dbReference>
<dbReference type="InterPro" id="IPR014748">
    <property type="entry name" value="Enoyl-CoA_hydra_C"/>
</dbReference>
<reference evidence="3" key="2">
    <citation type="submission" date="2020-09" db="EMBL/GenBank/DDBJ databases">
        <authorList>
            <person name="Sun Q."/>
            <person name="Ohkuma M."/>
        </authorList>
    </citation>
    <scope>NUCLEOTIDE SEQUENCE</scope>
    <source>
        <strain evidence="3">JCM 19596</strain>
    </source>
</reference>
<name>A0A830FEL8_9EURY</name>
<reference evidence="3" key="1">
    <citation type="journal article" date="2014" name="Int. J. Syst. Evol. Microbiol.">
        <title>Complete genome sequence of Corynebacterium casei LMG S-19264T (=DSM 44701T), isolated from a smear-ripened cheese.</title>
        <authorList>
            <consortium name="US DOE Joint Genome Institute (JGI-PGF)"/>
            <person name="Walter F."/>
            <person name="Albersmeier A."/>
            <person name="Kalinowski J."/>
            <person name="Ruckert C."/>
        </authorList>
    </citation>
    <scope>NUCLEOTIDE SEQUENCE</scope>
    <source>
        <strain evidence="3">JCM 19596</strain>
    </source>
</reference>
<gene>
    <name evidence="3" type="ORF">GCM10009039_26810</name>
</gene>
<sequence length="270" mass="29028">MSDSLAARSFETLQVDVGGDAERVATVTIDRPDARNALNGEVRTELKEAVKAAEDDDGVRVLVLTGNAEGGAFVAGADVTEFGDRDQFEQRRVSRRPRVYETVADATLPVIAAINGHALGGGCELAQACDIRIAKRGGKFGQPEINLGLIPGGGGTQRLPDLVGEGQALKLILSGELVDADEAREMGLVEEVHDEGEFEERVYDLAGGIAEKSPLALELAKESVRASSRMGRREGLDYESELFTSLFDTEDLQEGLDAFFEDREPEFTGE</sequence>
<dbReference type="SUPFAM" id="SSF52096">
    <property type="entry name" value="ClpP/crotonase"/>
    <property type="match status" value="1"/>
</dbReference>
<protein>
    <submittedName>
        <fullName evidence="3">Crotonase</fullName>
    </submittedName>
</protein>
<dbReference type="GO" id="GO:0016836">
    <property type="term" value="F:hydro-lyase activity"/>
    <property type="evidence" value="ECO:0007669"/>
    <property type="project" value="UniProtKB-ARBA"/>
</dbReference>
<evidence type="ECO:0000313" key="4">
    <source>
        <dbReference type="Proteomes" id="UP000607197"/>
    </source>
</evidence>
<keyword evidence="2" id="KW-0456">Lyase</keyword>
<comment type="similarity">
    <text evidence="1">Belongs to the enoyl-CoA hydratase/isomerase family.</text>
</comment>
<proteinExistence type="inferred from homology"/>
<dbReference type="Proteomes" id="UP000607197">
    <property type="component" value="Unassembled WGS sequence"/>
</dbReference>
<keyword evidence="4" id="KW-1185">Reference proteome</keyword>
<dbReference type="CDD" id="cd06558">
    <property type="entry name" value="crotonase-like"/>
    <property type="match status" value="1"/>
</dbReference>
<dbReference type="AlphaFoldDB" id="A0A830FEL8"/>
<dbReference type="OrthoDB" id="27846at2157"/>
<dbReference type="GO" id="GO:0006635">
    <property type="term" value="P:fatty acid beta-oxidation"/>
    <property type="evidence" value="ECO:0007669"/>
    <property type="project" value="TreeGrafter"/>
</dbReference>
<dbReference type="PANTHER" id="PTHR11941:SF54">
    <property type="entry name" value="ENOYL-COA HYDRATASE, MITOCHONDRIAL"/>
    <property type="match status" value="1"/>
</dbReference>
<dbReference type="InterPro" id="IPR001753">
    <property type="entry name" value="Enoyl-CoA_hydra/iso"/>
</dbReference>
<organism evidence="3 4">
    <name type="scientific">Halocalculus aciditolerans</name>
    <dbReference type="NCBI Taxonomy" id="1383812"/>
    <lineage>
        <taxon>Archaea</taxon>
        <taxon>Methanobacteriati</taxon>
        <taxon>Methanobacteriota</taxon>
        <taxon>Stenosarchaea group</taxon>
        <taxon>Halobacteria</taxon>
        <taxon>Halobacteriales</taxon>
        <taxon>Halobacteriaceae</taxon>
        <taxon>Halocalculus</taxon>
    </lineage>
</organism>
<evidence type="ECO:0000256" key="1">
    <source>
        <dbReference type="ARBA" id="ARBA00005254"/>
    </source>
</evidence>
<dbReference type="FunFam" id="1.10.12.10:FF:000001">
    <property type="entry name" value="Probable enoyl-CoA hydratase, mitochondrial"/>
    <property type="match status" value="1"/>
</dbReference>
<evidence type="ECO:0000313" key="3">
    <source>
        <dbReference type="EMBL" id="GGL67428.1"/>
    </source>
</evidence>
<dbReference type="Gene3D" id="1.10.12.10">
    <property type="entry name" value="Lyase 2-enoyl-coa Hydratase, Chain A, domain 2"/>
    <property type="match status" value="1"/>
</dbReference>
<accession>A0A830FEL8</accession>